<feature type="compositionally biased region" description="Polar residues" evidence="1">
    <location>
        <begin position="66"/>
        <end position="76"/>
    </location>
</feature>
<protein>
    <submittedName>
        <fullName evidence="3">Septum formation family protein</fullName>
    </submittedName>
</protein>
<comment type="caution">
    <text evidence="3">The sequence shown here is derived from an EMBL/GenBank/DDBJ whole genome shotgun (WGS) entry which is preliminary data.</text>
</comment>
<dbReference type="InterPro" id="IPR026004">
    <property type="entry name" value="Septum_form"/>
</dbReference>
<dbReference type="Proteomes" id="UP000635902">
    <property type="component" value="Unassembled WGS sequence"/>
</dbReference>
<feature type="region of interest" description="Disordered" evidence="1">
    <location>
        <begin position="38"/>
        <end position="76"/>
    </location>
</feature>
<keyword evidence="4" id="KW-1185">Reference proteome</keyword>
<evidence type="ECO:0000259" key="2">
    <source>
        <dbReference type="Pfam" id="PF13845"/>
    </source>
</evidence>
<dbReference type="Pfam" id="PF13845">
    <property type="entry name" value="Septum_form"/>
    <property type="match status" value="1"/>
</dbReference>
<proteinExistence type="predicted"/>
<accession>A0ABR9ZH24</accession>
<evidence type="ECO:0000313" key="3">
    <source>
        <dbReference type="EMBL" id="MBF4552554.1"/>
    </source>
</evidence>
<sequence>MIDHSGEFFRTNGPFLRRIMAGACAVGLLGAAGCTTASEDGNNSAQSSSSATNGGATEGNGEESGQGSASSTVKSTEAQTESVFNVNEGDCLKIEDSLTGVVEDLEKIDCERPHNAEIFAQKEVADGNFPGDEAIAEQAKNYCVEEFSHFVGISGSESELKVNFLHPSETSWDEEQDRRIQCVVIDSASEVTGTLKDARR</sequence>
<dbReference type="RefSeq" id="WP_194555462.1">
    <property type="nucleotide sequence ID" value="NZ_JADKMY010000001.1"/>
</dbReference>
<evidence type="ECO:0000256" key="1">
    <source>
        <dbReference type="SAM" id="MobiDB-lite"/>
    </source>
</evidence>
<name>A0ABR9ZH24_9CORY</name>
<reference evidence="3 4" key="1">
    <citation type="submission" date="2020-10" db="EMBL/GenBank/DDBJ databases">
        <title>Novel species in genus Corynebacterium.</title>
        <authorList>
            <person name="Zhang G."/>
        </authorList>
    </citation>
    <scope>NUCLEOTIDE SEQUENCE [LARGE SCALE GENOMIC DNA]</scope>
    <source>
        <strain evidence="3 4">DSM 45110</strain>
    </source>
</reference>
<feature type="domain" description="Septum formation-related" evidence="2">
    <location>
        <begin position="89"/>
        <end position="188"/>
    </location>
</feature>
<dbReference type="EMBL" id="JADKMY010000001">
    <property type="protein sequence ID" value="MBF4552554.1"/>
    <property type="molecule type" value="Genomic_DNA"/>
</dbReference>
<organism evidence="3 4">
    <name type="scientific">Corynebacterium suicordis DSM 45110</name>
    <dbReference type="NCBI Taxonomy" id="1121369"/>
    <lineage>
        <taxon>Bacteria</taxon>
        <taxon>Bacillati</taxon>
        <taxon>Actinomycetota</taxon>
        <taxon>Actinomycetes</taxon>
        <taxon>Mycobacteriales</taxon>
        <taxon>Corynebacteriaceae</taxon>
        <taxon>Corynebacterium</taxon>
    </lineage>
</organism>
<feature type="compositionally biased region" description="Low complexity" evidence="1">
    <location>
        <begin position="38"/>
        <end position="55"/>
    </location>
</feature>
<gene>
    <name evidence="3" type="ORF">IRY30_00450</name>
</gene>
<evidence type="ECO:0000313" key="4">
    <source>
        <dbReference type="Proteomes" id="UP000635902"/>
    </source>
</evidence>